<keyword evidence="2" id="KW-1185">Reference proteome</keyword>
<reference evidence="1 2" key="1">
    <citation type="submission" date="2019-03" db="EMBL/GenBank/DDBJ databases">
        <title>Draft genome sequences of novel Actinobacteria.</title>
        <authorList>
            <person name="Sahin N."/>
            <person name="Ay H."/>
            <person name="Saygin H."/>
        </authorList>
    </citation>
    <scope>NUCLEOTIDE SEQUENCE [LARGE SCALE GENOMIC DNA]</scope>
    <source>
        <strain evidence="1 2">JCM 30547</strain>
    </source>
</reference>
<organism evidence="1 2">
    <name type="scientific">Kribbella albertanoniae</name>
    <dbReference type="NCBI Taxonomy" id="1266829"/>
    <lineage>
        <taxon>Bacteria</taxon>
        <taxon>Bacillati</taxon>
        <taxon>Actinomycetota</taxon>
        <taxon>Actinomycetes</taxon>
        <taxon>Propionibacteriales</taxon>
        <taxon>Kribbellaceae</taxon>
        <taxon>Kribbella</taxon>
    </lineage>
</organism>
<evidence type="ECO:0000313" key="1">
    <source>
        <dbReference type="EMBL" id="TDC23863.1"/>
    </source>
</evidence>
<protein>
    <submittedName>
        <fullName evidence="1">Uncharacterized protein</fullName>
    </submittedName>
</protein>
<name>A0A4R4PP69_9ACTN</name>
<gene>
    <name evidence="1" type="ORF">E1261_27420</name>
</gene>
<dbReference type="AlphaFoldDB" id="A0A4R4PP69"/>
<sequence length="167" mass="18682">MAEEAVTTLRAGLGRFERGEEAFALLEVFLEVAGPWMGPVVLDPVGLRLPDEMTDDRALVQGLIEAIEAEPPVSGIFRSAEREYDMTDPQARWDYVRLAHCSKLATVWGEGRRTTYFEAAEAVTATYWLPESLKVAFFDAIQAKGWAVPADWLAAVGKQPKPWWRRG</sequence>
<dbReference type="RefSeq" id="WP_132411447.1">
    <property type="nucleotide sequence ID" value="NZ_SMKA01000154.1"/>
</dbReference>
<accession>A0A4R4PP69</accession>
<evidence type="ECO:0000313" key="2">
    <source>
        <dbReference type="Proteomes" id="UP000295075"/>
    </source>
</evidence>
<dbReference type="EMBL" id="SMKA01000154">
    <property type="protein sequence ID" value="TDC23863.1"/>
    <property type="molecule type" value="Genomic_DNA"/>
</dbReference>
<dbReference type="OrthoDB" id="3824396at2"/>
<comment type="caution">
    <text evidence="1">The sequence shown here is derived from an EMBL/GenBank/DDBJ whole genome shotgun (WGS) entry which is preliminary data.</text>
</comment>
<dbReference type="Proteomes" id="UP000295075">
    <property type="component" value="Unassembled WGS sequence"/>
</dbReference>
<proteinExistence type="predicted"/>